<dbReference type="EMBL" id="JAUKUD010000006">
    <property type="protein sequence ID" value="KAK0741498.1"/>
    <property type="molecule type" value="Genomic_DNA"/>
</dbReference>
<keyword evidence="1" id="KW-1133">Transmembrane helix</keyword>
<dbReference type="Proteomes" id="UP001172155">
    <property type="component" value="Unassembled WGS sequence"/>
</dbReference>
<evidence type="ECO:0000313" key="2">
    <source>
        <dbReference type="EMBL" id="KAK0741498.1"/>
    </source>
</evidence>
<feature type="transmembrane region" description="Helical" evidence="1">
    <location>
        <begin position="35"/>
        <end position="59"/>
    </location>
</feature>
<evidence type="ECO:0000256" key="1">
    <source>
        <dbReference type="SAM" id="Phobius"/>
    </source>
</evidence>
<dbReference type="AlphaFoldDB" id="A0AA40ELG3"/>
<protein>
    <submittedName>
        <fullName evidence="2">Uncharacterized protein</fullName>
    </submittedName>
</protein>
<accession>A0AA40ELG3</accession>
<proteinExistence type="predicted"/>
<keyword evidence="3" id="KW-1185">Reference proteome</keyword>
<feature type="transmembrane region" description="Helical" evidence="1">
    <location>
        <begin position="65"/>
        <end position="83"/>
    </location>
</feature>
<evidence type="ECO:0000313" key="3">
    <source>
        <dbReference type="Proteomes" id="UP001172155"/>
    </source>
</evidence>
<sequence>MPNSTISLFQIRVFIASISRYNLSWNGFTGIQSTSVGAVGIAVIAVTVVAVVLVTAAMLVDFETLVVLLVTAMLVALVLVVLLDMPLQIEVAVIDPWPQGFLFEVESLTID</sequence>
<gene>
    <name evidence="2" type="ORF">B0T18DRAFT_394084</name>
</gene>
<organism evidence="2 3">
    <name type="scientific">Schizothecium vesticola</name>
    <dbReference type="NCBI Taxonomy" id="314040"/>
    <lineage>
        <taxon>Eukaryota</taxon>
        <taxon>Fungi</taxon>
        <taxon>Dikarya</taxon>
        <taxon>Ascomycota</taxon>
        <taxon>Pezizomycotina</taxon>
        <taxon>Sordariomycetes</taxon>
        <taxon>Sordariomycetidae</taxon>
        <taxon>Sordariales</taxon>
        <taxon>Schizotheciaceae</taxon>
        <taxon>Schizothecium</taxon>
    </lineage>
</organism>
<name>A0AA40ELG3_9PEZI</name>
<keyword evidence="1" id="KW-0812">Transmembrane</keyword>
<keyword evidence="1" id="KW-0472">Membrane</keyword>
<reference evidence="2" key="1">
    <citation type="submission" date="2023-06" db="EMBL/GenBank/DDBJ databases">
        <title>Genome-scale phylogeny and comparative genomics of the fungal order Sordariales.</title>
        <authorList>
            <consortium name="Lawrence Berkeley National Laboratory"/>
            <person name="Hensen N."/>
            <person name="Bonometti L."/>
            <person name="Westerberg I."/>
            <person name="Brannstrom I.O."/>
            <person name="Guillou S."/>
            <person name="Cros-Aarteil S."/>
            <person name="Calhoun S."/>
            <person name="Haridas S."/>
            <person name="Kuo A."/>
            <person name="Mondo S."/>
            <person name="Pangilinan J."/>
            <person name="Riley R."/>
            <person name="LaButti K."/>
            <person name="Andreopoulos B."/>
            <person name="Lipzen A."/>
            <person name="Chen C."/>
            <person name="Yanf M."/>
            <person name="Daum C."/>
            <person name="Ng V."/>
            <person name="Clum A."/>
            <person name="Steindorff A."/>
            <person name="Ohm R."/>
            <person name="Martin F."/>
            <person name="Silar P."/>
            <person name="Natvig D."/>
            <person name="Lalanne C."/>
            <person name="Gautier V."/>
            <person name="Ament-velasquez S.L."/>
            <person name="Kruys A."/>
            <person name="Hutchinson M.I."/>
            <person name="Powell A.J."/>
            <person name="Barry K."/>
            <person name="Miller A.N."/>
            <person name="Grigoriev I.V."/>
            <person name="Debuchy R."/>
            <person name="Gladieux P."/>
            <person name="Thoren M.H."/>
            <person name="Johannesson H."/>
        </authorList>
    </citation>
    <scope>NUCLEOTIDE SEQUENCE</scope>
    <source>
        <strain evidence="2">SMH3187-1</strain>
    </source>
</reference>
<comment type="caution">
    <text evidence="2">The sequence shown here is derived from an EMBL/GenBank/DDBJ whole genome shotgun (WGS) entry which is preliminary data.</text>
</comment>